<dbReference type="PROSITE" id="PS50110">
    <property type="entry name" value="RESPONSE_REGULATORY"/>
    <property type="match status" value="1"/>
</dbReference>
<dbReference type="OrthoDB" id="5515098at2"/>
<protein>
    <submittedName>
        <fullName evidence="4">Response regulator</fullName>
    </submittedName>
</protein>
<dbReference type="Pfam" id="PF00072">
    <property type="entry name" value="Response_reg"/>
    <property type="match status" value="1"/>
</dbReference>
<dbReference type="PANTHER" id="PTHR44591:SF3">
    <property type="entry name" value="RESPONSE REGULATORY DOMAIN-CONTAINING PROTEIN"/>
    <property type="match status" value="1"/>
</dbReference>
<reference evidence="5" key="1">
    <citation type="submission" date="2018-09" db="EMBL/GenBank/DDBJ databases">
        <authorList>
            <person name="Livingstone P.G."/>
            <person name="Whitworth D.E."/>
        </authorList>
    </citation>
    <scope>NUCLEOTIDE SEQUENCE [LARGE SCALE GENOMIC DNA]</scope>
    <source>
        <strain evidence="5">CA040B</strain>
    </source>
</reference>
<comment type="caution">
    <text evidence="4">The sequence shown here is derived from an EMBL/GenBank/DDBJ whole genome shotgun (WGS) entry which is preliminary data.</text>
</comment>
<feature type="domain" description="Response regulatory" evidence="3">
    <location>
        <begin position="49"/>
        <end position="161"/>
    </location>
</feature>
<evidence type="ECO:0000256" key="2">
    <source>
        <dbReference type="PROSITE-ProRule" id="PRU00169"/>
    </source>
</evidence>
<evidence type="ECO:0000259" key="3">
    <source>
        <dbReference type="PROSITE" id="PS50110"/>
    </source>
</evidence>
<sequence length="165" mass="18159">MSPGTRPGALRQAGACAPVAGCTGRCHCWRCPDDLRRLSFVLRTTPQPTILIVDDEPDLREVVAELLEMEDYAVLQAANGQLALDVLATSARPCMVLLDLMMPVMDGYEFLHRLRADDRYRELPVLMLTAHFSATAPPGTVGLLRKPVDIMELLKLVARHCPPAV</sequence>
<keyword evidence="5" id="KW-1185">Reference proteome</keyword>
<dbReference type="EMBL" id="RAWG01000031">
    <property type="protein sequence ID" value="RKH45752.1"/>
    <property type="molecule type" value="Genomic_DNA"/>
</dbReference>
<proteinExistence type="predicted"/>
<dbReference type="SUPFAM" id="SSF52172">
    <property type="entry name" value="CheY-like"/>
    <property type="match status" value="1"/>
</dbReference>
<dbReference type="PANTHER" id="PTHR44591">
    <property type="entry name" value="STRESS RESPONSE REGULATOR PROTEIN 1"/>
    <property type="match status" value="1"/>
</dbReference>
<evidence type="ECO:0000256" key="1">
    <source>
        <dbReference type="ARBA" id="ARBA00022553"/>
    </source>
</evidence>
<dbReference type="InterPro" id="IPR001789">
    <property type="entry name" value="Sig_transdc_resp-reg_receiver"/>
</dbReference>
<dbReference type="GO" id="GO:0000160">
    <property type="term" value="P:phosphorelay signal transduction system"/>
    <property type="evidence" value="ECO:0007669"/>
    <property type="project" value="InterPro"/>
</dbReference>
<dbReference type="AlphaFoldDB" id="A0A3A8P055"/>
<evidence type="ECO:0000313" key="4">
    <source>
        <dbReference type="EMBL" id="RKH45752.1"/>
    </source>
</evidence>
<organism evidence="4 5">
    <name type="scientific">Corallococcus sicarius</name>
    <dbReference type="NCBI Taxonomy" id="2316726"/>
    <lineage>
        <taxon>Bacteria</taxon>
        <taxon>Pseudomonadati</taxon>
        <taxon>Myxococcota</taxon>
        <taxon>Myxococcia</taxon>
        <taxon>Myxococcales</taxon>
        <taxon>Cystobacterineae</taxon>
        <taxon>Myxococcaceae</taxon>
        <taxon>Corallococcus</taxon>
    </lineage>
</organism>
<gene>
    <name evidence="4" type="ORF">D7X12_07230</name>
</gene>
<name>A0A3A8P055_9BACT</name>
<dbReference type="InterPro" id="IPR011006">
    <property type="entry name" value="CheY-like_superfamily"/>
</dbReference>
<dbReference type="Proteomes" id="UP000273405">
    <property type="component" value="Unassembled WGS sequence"/>
</dbReference>
<dbReference type="InterPro" id="IPR050595">
    <property type="entry name" value="Bact_response_regulator"/>
</dbReference>
<dbReference type="SMART" id="SM00448">
    <property type="entry name" value="REC"/>
    <property type="match status" value="1"/>
</dbReference>
<accession>A0A3A8P055</accession>
<evidence type="ECO:0000313" key="5">
    <source>
        <dbReference type="Proteomes" id="UP000273405"/>
    </source>
</evidence>
<feature type="modified residue" description="4-aspartylphosphate" evidence="2">
    <location>
        <position position="99"/>
    </location>
</feature>
<dbReference type="Gene3D" id="3.40.50.2300">
    <property type="match status" value="1"/>
</dbReference>
<keyword evidence="1 2" id="KW-0597">Phosphoprotein</keyword>